<dbReference type="EMBL" id="JACXIZ010000027">
    <property type="protein sequence ID" value="MBD2846750.1"/>
    <property type="molecule type" value="Genomic_DNA"/>
</dbReference>
<evidence type="ECO:0000313" key="8">
    <source>
        <dbReference type="EMBL" id="MBD2846750.1"/>
    </source>
</evidence>
<evidence type="ECO:0000256" key="6">
    <source>
        <dbReference type="PIRSR" id="PIRSR000337-1"/>
    </source>
</evidence>
<keyword evidence="4" id="KW-0503">Monooxygenase</keyword>
<accession>A0A927GT59</accession>
<evidence type="ECO:0000256" key="1">
    <source>
        <dbReference type="ARBA" id="ARBA00022630"/>
    </source>
</evidence>
<keyword evidence="9" id="KW-1185">Reference proteome</keyword>
<keyword evidence="3" id="KW-0560">Oxidoreductase</keyword>
<dbReference type="Proteomes" id="UP000621560">
    <property type="component" value="Unassembled WGS sequence"/>
</dbReference>
<dbReference type="Pfam" id="PF00296">
    <property type="entry name" value="Bac_luciferase"/>
    <property type="match status" value="1"/>
</dbReference>
<evidence type="ECO:0000256" key="2">
    <source>
        <dbReference type="ARBA" id="ARBA00022643"/>
    </source>
</evidence>
<dbReference type="PIRSF" id="PIRSF000337">
    <property type="entry name" value="NTA_MOA"/>
    <property type="match status" value="1"/>
</dbReference>
<dbReference type="InterPro" id="IPR016215">
    <property type="entry name" value="NTA_MOA"/>
</dbReference>
<feature type="binding site" evidence="6">
    <location>
        <position position="219"/>
    </location>
    <ligand>
        <name>FMN</name>
        <dbReference type="ChEBI" id="CHEBI:58210"/>
    </ligand>
</feature>
<dbReference type="GO" id="GO:0004497">
    <property type="term" value="F:monooxygenase activity"/>
    <property type="evidence" value="ECO:0007669"/>
    <property type="project" value="UniProtKB-KW"/>
</dbReference>
<keyword evidence="2 6" id="KW-0288">FMN</keyword>
<name>A0A927GT59_9BACL</name>
<feature type="binding site" evidence="6">
    <location>
        <position position="94"/>
    </location>
    <ligand>
        <name>FMN</name>
        <dbReference type="ChEBI" id="CHEBI:58210"/>
    </ligand>
</feature>
<dbReference type="InterPro" id="IPR011251">
    <property type="entry name" value="Luciferase-like_dom"/>
</dbReference>
<evidence type="ECO:0000256" key="3">
    <source>
        <dbReference type="ARBA" id="ARBA00023002"/>
    </source>
</evidence>
<dbReference type="InterPro" id="IPR036661">
    <property type="entry name" value="Luciferase-like_sf"/>
</dbReference>
<gene>
    <name evidence="8" type="ORF">IDH44_16255</name>
</gene>
<dbReference type="Gene3D" id="3.20.20.30">
    <property type="entry name" value="Luciferase-like domain"/>
    <property type="match status" value="1"/>
</dbReference>
<evidence type="ECO:0000256" key="5">
    <source>
        <dbReference type="ARBA" id="ARBA00033748"/>
    </source>
</evidence>
<reference evidence="8" key="1">
    <citation type="submission" date="2020-09" db="EMBL/GenBank/DDBJ databases">
        <title>A novel bacterium of genus Paenibacillus, isolated from South China Sea.</title>
        <authorList>
            <person name="Huang H."/>
            <person name="Mo K."/>
            <person name="Hu Y."/>
        </authorList>
    </citation>
    <scope>NUCLEOTIDE SEQUENCE</scope>
    <source>
        <strain evidence="8">IB182496</strain>
    </source>
</reference>
<proteinExistence type="inferred from homology"/>
<evidence type="ECO:0000313" key="9">
    <source>
        <dbReference type="Proteomes" id="UP000621560"/>
    </source>
</evidence>
<feature type="binding site" evidence="6">
    <location>
        <position position="144"/>
    </location>
    <ligand>
        <name>FMN</name>
        <dbReference type="ChEBI" id="CHEBI:58210"/>
    </ligand>
</feature>
<dbReference type="GO" id="GO:0016705">
    <property type="term" value="F:oxidoreductase activity, acting on paired donors, with incorporation or reduction of molecular oxygen"/>
    <property type="evidence" value="ECO:0007669"/>
    <property type="project" value="InterPro"/>
</dbReference>
<dbReference type="InterPro" id="IPR051260">
    <property type="entry name" value="Diverse_substr_monoxygenases"/>
</dbReference>
<dbReference type="PANTHER" id="PTHR30011:SF16">
    <property type="entry name" value="C2H2 FINGER DOMAIN TRANSCRIPTION FACTOR (EUROFUNG)-RELATED"/>
    <property type="match status" value="1"/>
</dbReference>
<dbReference type="RefSeq" id="WP_190919423.1">
    <property type="nucleotide sequence ID" value="NZ_JACXIZ010000027.1"/>
</dbReference>
<feature type="binding site" evidence="6">
    <location>
        <position position="148"/>
    </location>
    <ligand>
        <name>FMN</name>
        <dbReference type="ChEBI" id="CHEBI:58210"/>
    </ligand>
</feature>
<feature type="domain" description="Luciferase-like" evidence="7">
    <location>
        <begin position="10"/>
        <end position="383"/>
    </location>
</feature>
<organism evidence="8 9">
    <name type="scientific">Paenibacillus sabuli</name>
    <dbReference type="NCBI Taxonomy" id="2772509"/>
    <lineage>
        <taxon>Bacteria</taxon>
        <taxon>Bacillati</taxon>
        <taxon>Bacillota</taxon>
        <taxon>Bacilli</taxon>
        <taxon>Bacillales</taxon>
        <taxon>Paenibacillaceae</taxon>
        <taxon>Paenibacillus</taxon>
    </lineage>
</organism>
<sequence>MTRSTRRQLKLGIFLQGGGGHWQEEEVRADGAVSIEAYQEYARIGEAGLFDFGFIADSAYITKDSTYPFLSRLEPMTALAAISAVTKRLGLVGTFTTSYSEPFTTARQLASLDKISGGRAGWNAVTSALEGVARNHGHDKLHDHETRYRIAAEYIEVALGLWDSWEDDAFPRDKQSGRYVDLDKMHTLDHAGEFFKVQGPLNMERSPQGRPVIFQAGASDRGRDLAARYAEAIFSSFEHSDLAAAKRQYSDIKQRAAAYGRNPEEVLLFPSITPIVAPTEEEAHARYEASTRFTDPEFAVKYLSRYFSFFDFSQFPLDEPLPELGDIGKDSFRSTAEYYLRIAREEKLTLRQLAMRAANPKGDFVGTPQAVADKIAHYFEERAVDGFILSGSHRNLRGFVEHVIPLLQKRGLYRTAYESETLRGNLGLSFPANRYAAAASRTPHLAAE</sequence>
<dbReference type="CDD" id="cd01095">
    <property type="entry name" value="Nitrilotriacetate_monoxgenase"/>
    <property type="match status" value="1"/>
</dbReference>
<dbReference type="PANTHER" id="PTHR30011">
    <property type="entry name" value="ALKANESULFONATE MONOOXYGENASE-RELATED"/>
    <property type="match status" value="1"/>
</dbReference>
<keyword evidence="1 6" id="KW-0285">Flavoprotein</keyword>
<feature type="binding site" evidence="6">
    <location>
        <position position="57"/>
    </location>
    <ligand>
        <name>FMN</name>
        <dbReference type="ChEBI" id="CHEBI:58210"/>
    </ligand>
</feature>
<comment type="similarity">
    <text evidence="5">Belongs to the NtaA/SnaA/DszA monooxygenase family.</text>
</comment>
<evidence type="ECO:0000256" key="4">
    <source>
        <dbReference type="ARBA" id="ARBA00023033"/>
    </source>
</evidence>
<dbReference type="AlphaFoldDB" id="A0A927GT59"/>
<protein>
    <submittedName>
        <fullName evidence="8">LLM class flavin-dependent oxidoreductase</fullName>
    </submittedName>
</protein>
<comment type="caution">
    <text evidence="8">The sequence shown here is derived from an EMBL/GenBank/DDBJ whole genome shotgun (WGS) entry which is preliminary data.</text>
</comment>
<dbReference type="SUPFAM" id="SSF51679">
    <property type="entry name" value="Bacterial luciferase-like"/>
    <property type="match status" value="1"/>
</dbReference>
<dbReference type="NCBIfam" id="TIGR03860">
    <property type="entry name" value="FMN_nitrolo"/>
    <property type="match status" value="1"/>
</dbReference>
<evidence type="ECO:0000259" key="7">
    <source>
        <dbReference type="Pfam" id="PF00296"/>
    </source>
</evidence>